<dbReference type="Pfam" id="PF00583">
    <property type="entry name" value="Acetyltransf_1"/>
    <property type="match status" value="1"/>
</dbReference>
<dbReference type="PANTHER" id="PTHR43877">
    <property type="entry name" value="AMINOALKYLPHOSPHONATE N-ACETYLTRANSFERASE-RELATED-RELATED"/>
    <property type="match status" value="1"/>
</dbReference>
<dbReference type="EMBL" id="BAABAB010000010">
    <property type="protein sequence ID" value="GAA3614770.1"/>
    <property type="molecule type" value="Genomic_DNA"/>
</dbReference>
<comment type="caution">
    <text evidence="4">The sequence shown here is derived from an EMBL/GenBank/DDBJ whole genome shotgun (WGS) entry which is preliminary data.</text>
</comment>
<dbReference type="InterPro" id="IPR050832">
    <property type="entry name" value="Bact_Acetyltransf"/>
</dbReference>
<protein>
    <submittedName>
        <fullName evidence="4">GNAT family N-acetyltransferase</fullName>
    </submittedName>
</protein>
<dbReference type="RefSeq" id="WP_344803144.1">
    <property type="nucleotide sequence ID" value="NZ_BAABAB010000010.1"/>
</dbReference>
<organism evidence="4 5">
    <name type="scientific">Microlunatus ginsengisoli</name>
    <dbReference type="NCBI Taxonomy" id="363863"/>
    <lineage>
        <taxon>Bacteria</taxon>
        <taxon>Bacillati</taxon>
        <taxon>Actinomycetota</taxon>
        <taxon>Actinomycetes</taxon>
        <taxon>Propionibacteriales</taxon>
        <taxon>Propionibacteriaceae</taxon>
        <taxon>Microlunatus</taxon>
    </lineage>
</organism>
<evidence type="ECO:0000313" key="4">
    <source>
        <dbReference type="EMBL" id="GAA3614770.1"/>
    </source>
</evidence>
<dbReference type="Gene3D" id="3.40.630.30">
    <property type="match status" value="1"/>
</dbReference>
<dbReference type="CDD" id="cd04301">
    <property type="entry name" value="NAT_SF"/>
    <property type="match status" value="1"/>
</dbReference>
<name>A0ABP6ZQZ0_9ACTN</name>
<sequence length="162" mass="17652">MTGELELRRLGYDHPDAAELTERVQRYYVELYGGPDTDPLTAEMVSPPSGGFVIGYLDGVPVAMGGWFRDPDDPAGTAKIRRMYVDPGVRRTGIGRRLLAALESDAARSGVRRMLLATGRPQTGAIALYRRSGYLDVEPFGHYADSDGVVCLGKTLEPALLH</sequence>
<dbReference type="InterPro" id="IPR000182">
    <property type="entry name" value="GNAT_dom"/>
</dbReference>
<gene>
    <name evidence="4" type="ORF">GCM10022236_15870</name>
</gene>
<dbReference type="SUPFAM" id="SSF55729">
    <property type="entry name" value="Acyl-CoA N-acyltransferases (Nat)"/>
    <property type="match status" value="1"/>
</dbReference>
<evidence type="ECO:0000313" key="5">
    <source>
        <dbReference type="Proteomes" id="UP001501490"/>
    </source>
</evidence>
<accession>A0ABP6ZQZ0</accession>
<keyword evidence="1" id="KW-0808">Transferase</keyword>
<dbReference type="PROSITE" id="PS51186">
    <property type="entry name" value="GNAT"/>
    <property type="match status" value="1"/>
</dbReference>
<dbReference type="PANTHER" id="PTHR43877:SF2">
    <property type="entry name" value="AMINOALKYLPHOSPHONATE N-ACETYLTRANSFERASE-RELATED"/>
    <property type="match status" value="1"/>
</dbReference>
<keyword evidence="2" id="KW-0012">Acyltransferase</keyword>
<reference evidence="5" key="1">
    <citation type="journal article" date="2019" name="Int. J. Syst. Evol. Microbiol.">
        <title>The Global Catalogue of Microorganisms (GCM) 10K type strain sequencing project: providing services to taxonomists for standard genome sequencing and annotation.</title>
        <authorList>
            <consortium name="The Broad Institute Genomics Platform"/>
            <consortium name="The Broad Institute Genome Sequencing Center for Infectious Disease"/>
            <person name="Wu L."/>
            <person name="Ma J."/>
        </authorList>
    </citation>
    <scope>NUCLEOTIDE SEQUENCE [LARGE SCALE GENOMIC DNA]</scope>
    <source>
        <strain evidence="5">JCM 16929</strain>
    </source>
</reference>
<evidence type="ECO:0000259" key="3">
    <source>
        <dbReference type="PROSITE" id="PS51186"/>
    </source>
</evidence>
<proteinExistence type="predicted"/>
<keyword evidence="5" id="KW-1185">Reference proteome</keyword>
<feature type="domain" description="N-acetyltransferase" evidence="3">
    <location>
        <begin position="5"/>
        <end position="157"/>
    </location>
</feature>
<dbReference type="InterPro" id="IPR016181">
    <property type="entry name" value="Acyl_CoA_acyltransferase"/>
</dbReference>
<evidence type="ECO:0000256" key="1">
    <source>
        <dbReference type="ARBA" id="ARBA00022679"/>
    </source>
</evidence>
<dbReference type="Proteomes" id="UP001501490">
    <property type="component" value="Unassembled WGS sequence"/>
</dbReference>
<evidence type="ECO:0000256" key="2">
    <source>
        <dbReference type="ARBA" id="ARBA00023315"/>
    </source>
</evidence>